<feature type="transmembrane region" description="Helical" evidence="1">
    <location>
        <begin position="110"/>
        <end position="131"/>
    </location>
</feature>
<feature type="transmembrane region" description="Helical" evidence="1">
    <location>
        <begin position="236"/>
        <end position="256"/>
    </location>
</feature>
<dbReference type="Pfam" id="PF10060">
    <property type="entry name" value="DUF2298"/>
    <property type="match status" value="1"/>
</dbReference>
<feature type="transmembrane region" description="Helical" evidence="1">
    <location>
        <begin position="634"/>
        <end position="652"/>
    </location>
</feature>
<feature type="transmembrane region" description="Helical" evidence="1">
    <location>
        <begin position="503"/>
        <end position="521"/>
    </location>
</feature>
<keyword evidence="1" id="KW-0472">Membrane</keyword>
<dbReference type="PANTHER" id="PTHR10790:SF51">
    <property type="entry name" value="TETRATRICOPEPTIDE REPEAT PROTEIN"/>
    <property type="match status" value="1"/>
</dbReference>
<evidence type="ECO:0000313" key="3">
    <source>
        <dbReference type="Proteomes" id="UP000000370"/>
    </source>
</evidence>
<dbReference type="Proteomes" id="UP000000370">
    <property type="component" value="Chromosome"/>
</dbReference>
<proteinExistence type="predicted"/>
<dbReference type="AlphaFoldDB" id="A9KPH0"/>
<dbReference type="eggNOG" id="COG5427">
    <property type="taxonomic scope" value="Bacteria"/>
</dbReference>
<dbReference type="NCBIfam" id="TIGR03662">
    <property type="entry name" value="Chlor_Arch_YYY"/>
    <property type="match status" value="1"/>
</dbReference>
<dbReference type="EMBL" id="CP000885">
    <property type="protein sequence ID" value="ABX43244.1"/>
    <property type="molecule type" value="Genomic_DNA"/>
</dbReference>
<dbReference type="OrthoDB" id="134460at2"/>
<feature type="transmembrane region" description="Helical" evidence="1">
    <location>
        <begin position="592"/>
        <end position="614"/>
    </location>
</feature>
<feature type="transmembrane region" description="Helical" evidence="1">
    <location>
        <begin position="78"/>
        <end position="98"/>
    </location>
</feature>
<feature type="transmembrane region" description="Helical" evidence="1">
    <location>
        <begin position="664"/>
        <end position="686"/>
    </location>
</feature>
<keyword evidence="1" id="KW-1133">Transmembrane helix</keyword>
<evidence type="ECO:0000313" key="2">
    <source>
        <dbReference type="EMBL" id="ABX43244.1"/>
    </source>
</evidence>
<dbReference type="STRING" id="357809.Cphy_2886"/>
<feature type="transmembrane region" description="Helical" evidence="1">
    <location>
        <begin position="435"/>
        <end position="453"/>
    </location>
</feature>
<sequence length="848" mass="98377">MNERNKQGSKSGAYSCLTKIIIPYTMRIIVYLIAFVIGKKLLKEDFTPFLTWWLTLLAITITFYPLIGVLFKNFHDSGWIFSKAIGIAIAGWVLWYLSSLRLLKFTRENAIITLVICFLVNLLIIGLSYYLKNRRDEKKCPLNDWYQIDVDKVKSILTVEIMFFVMFLFWCYARGFKPEAYGTEKMMDYGFMTSMMRTEYMPPVDTWFSGGSINYYYLGQYLGTYLSKLSGVGVEFGYNLMLMTLAGIAFTQCYSITYNVTRTFLQDSTLRRRKTAGEHFTLAKSKWKGLWCTLSGLISGFAVVFAANMHYPIYKHIKPWLEKISGKEVSSYWFPNSTRYIGYDPVVETDQTIHEFPSYSFILGDLHAHVINIIFVLAVLGLLFAWLLYRKKKMDDIRYGITIQKPDFLQEAFHPIILLLGFFIGLFHMTNFWDFPIYFVVAGAVILFSNLVIYQFSRVAVILTAAQAVIIMLISSVVCKPFTESFNQISTSIYLTEARSMVHQMIVLWGLPFVICGYFVITRYYDLKKEGFITEKKASYKKLRLEQKEVKRANYNNFDGNRLQKLMMSYETTVTYGGEKNKLYQWIESLQVADLFIVIMALCAMGLILLPEIIYVKDIYPNHKRANTMFKLTYQGFIMFGLCFGYILIRFLRFGRTKLRKIVAMVGLILLLWTTGYCVTSMNSWFGDIRKTENYKGLDAAAFMEKENADDFLATNWLNQNITGQPVVLEANGDSYTFYERVSVITGLPTLLGWRTHEWLWRSGADSGLPPEVEEREKVVELIYTSMDENEIREKLREYYVEYIYVGKLEAEKFGTDNHELLKTLGDIVFSIDARSGKDYETFIVRVN</sequence>
<protein>
    <submittedName>
        <fullName evidence="2">Membrane protein-like protein</fullName>
    </submittedName>
</protein>
<feature type="transmembrane region" description="Helical" evidence="1">
    <location>
        <begin position="408"/>
        <end position="429"/>
    </location>
</feature>
<reference evidence="3" key="1">
    <citation type="submission" date="2007-11" db="EMBL/GenBank/DDBJ databases">
        <title>Complete genome sequence of Clostridium phytofermentans ISDg.</title>
        <authorList>
            <person name="Leschine S.B."/>
            <person name="Warnick T.A."/>
            <person name="Blanchard J.L."/>
            <person name="Schnell D.J."/>
            <person name="Petit E.L."/>
            <person name="LaTouf W.G."/>
            <person name="Copeland A."/>
            <person name="Lucas S."/>
            <person name="Lapidus A."/>
            <person name="Barry K."/>
            <person name="Glavina del Rio T."/>
            <person name="Dalin E."/>
            <person name="Tice H."/>
            <person name="Pitluck S."/>
            <person name="Kiss H."/>
            <person name="Brettin T."/>
            <person name="Bruce D."/>
            <person name="Detter J.C."/>
            <person name="Han C."/>
            <person name="Kuske C."/>
            <person name="Schmutz J."/>
            <person name="Larimer F."/>
            <person name="Land M."/>
            <person name="Hauser L."/>
            <person name="Kyrpides N."/>
            <person name="Kim E.A."/>
            <person name="Richardson P."/>
        </authorList>
    </citation>
    <scope>NUCLEOTIDE SEQUENCE [LARGE SCALE GENOMIC DNA]</scope>
    <source>
        <strain evidence="3">ATCC 700394 / DSM 18823 / ISDg</strain>
    </source>
</reference>
<feature type="transmembrane region" description="Helical" evidence="1">
    <location>
        <begin position="290"/>
        <end position="311"/>
    </location>
</feature>
<feature type="transmembrane region" description="Helical" evidence="1">
    <location>
        <begin position="21"/>
        <end position="38"/>
    </location>
</feature>
<accession>A9KPH0</accession>
<feature type="transmembrane region" description="Helical" evidence="1">
    <location>
        <begin position="50"/>
        <end position="71"/>
    </location>
</feature>
<name>A9KPH0_LACP7</name>
<feature type="transmembrane region" description="Helical" evidence="1">
    <location>
        <begin position="156"/>
        <end position="176"/>
    </location>
</feature>
<gene>
    <name evidence="2" type="ordered locus">Cphy_2886</name>
</gene>
<dbReference type="RefSeq" id="WP_012200895.1">
    <property type="nucleotide sequence ID" value="NC_010001.1"/>
</dbReference>
<keyword evidence="3" id="KW-1185">Reference proteome</keyword>
<dbReference type="KEGG" id="cpy:Cphy_2886"/>
<evidence type="ECO:0000256" key="1">
    <source>
        <dbReference type="SAM" id="Phobius"/>
    </source>
</evidence>
<dbReference type="PANTHER" id="PTHR10790">
    <property type="entry name" value="TPR-DOMAIN CONTAINING PROTEIN"/>
    <property type="match status" value="1"/>
</dbReference>
<organism evidence="2 3">
    <name type="scientific">Lachnoclostridium phytofermentans (strain ATCC 700394 / DSM 18823 / ISDg)</name>
    <name type="common">Clostridium phytofermentans</name>
    <dbReference type="NCBI Taxonomy" id="357809"/>
    <lineage>
        <taxon>Bacteria</taxon>
        <taxon>Bacillati</taxon>
        <taxon>Bacillota</taxon>
        <taxon>Clostridia</taxon>
        <taxon>Lachnospirales</taxon>
        <taxon>Lachnospiraceae</taxon>
    </lineage>
</organism>
<feature type="transmembrane region" description="Helical" evidence="1">
    <location>
        <begin position="366"/>
        <end position="388"/>
    </location>
</feature>
<keyword evidence="1" id="KW-0812">Transmembrane</keyword>
<dbReference type="HOGENOM" id="CLU_011570_0_0_9"/>
<feature type="transmembrane region" description="Helical" evidence="1">
    <location>
        <begin position="460"/>
        <end position="483"/>
    </location>
</feature>
<dbReference type="InterPro" id="IPR018746">
    <property type="entry name" value="DUF2298"/>
</dbReference>